<feature type="transmembrane region" description="Helical" evidence="2">
    <location>
        <begin position="116"/>
        <end position="139"/>
    </location>
</feature>
<feature type="region of interest" description="Disordered" evidence="1">
    <location>
        <begin position="15"/>
        <end position="38"/>
    </location>
</feature>
<evidence type="ECO:0000313" key="4">
    <source>
        <dbReference type="Proteomes" id="UP001150925"/>
    </source>
</evidence>
<accession>A0A9W8APE1</accession>
<dbReference type="PANTHER" id="PTHR16228:SF7">
    <property type="entry name" value="SLC41A_MGTE INTEGRAL MEMBRANE DOMAIN-CONTAINING PROTEIN"/>
    <property type="match status" value="1"/>
</dbReference>
<keyword evidence="4" id="KW-1185">Reference proteome</keyword>
<dbReference type="InterPro" id="IPR045349">
    <property type="entry name" value="SLC41A1-3"/>
</dbReference>
<evidence type="ECO:0000256" key="1">
    <source>
        <dbReference type="SAM" id="MobiDB-lite"/>
    </source>
</evidence>
<dbReference type="PANTHER" id="PTHR16228">
    <property type="entry name" value="DIVALENT CATION TRANSPORTER SOLUTE CARRIER FAMILY 41"/>
    <property type="match status" value="1"/>
</dbReference>
<sequence>MAPTQKPVYERLEVEIPDGTMGYPSTSTPVNESAASGETDVFDNTLVADIDMPSDEFQYGKDSDASRWELSEQGFRKLPTKSRSDDEDLESIMSLLQMDPAPVVVATNEKQQSYRYLVVQVTPILLVAVAGSMVSGWLLDGAQTWTAFRYVSELFILVPIMMNLKGNLEVNLSSRLSTLTNLGALDNPTNRLSIILGNIVLLLFQTLLTSFVAG</sequence>
<dbReference type="Gene3D" id="1.10.357.20">
    <property type="entry name" value="SLC41 divalent cation transporters, integral membrane domain"/>
    <property type="match status" value="1"/>
</dbReference>
<dbReference type="SUPFAM" id="SSF161093">
    <property type="entry name" value="MgtE membrane domain-like"/>
    <property type="match status" value="1"/>
</dbReference>
<protein>
    <submittedName>
        <fullName evidence="3">Uncharacterized protein</fullName>
    </submittedName>
</protein>
<proteinExistence type="predicted"/>
<evidence type="ECO:0000256" key="2">
    <source>
        <dbReference type="SAM" id="Phobius"/>
    </source>
</evidence>
<comment type="caution">
    <text evidence="3">The sequence shown here is derived from an EMBL/GenBank/DDBJ whole genome shotgun (WGS) entry which is preliminary data.</text>
</comment>
<reference evidence="3" key="1">
    <citation type="submission" date="2022-07" db="EMBL/GenBank/DDBJ databases">
        <title>Phylogenomic reconstructions and comparative analyses of Kickxellomycotina fungi.</title>
        <authorList>
            <person name="Reynolds N.K."/>
            <person name="Stajich J.E."/>
            <person name="Barry K."/>
            <person name="Grigoriev I.V."/>
            <person name="Crous P."/>
            <person name="Smith M.E."/>
        </authorList>
    </citation>
    <scope>NUCLEOTIDE SEQUENCE</scope>
    <source>
        <strain evidence="3">RSA 1196</strain>
    </source>
</reference>
<keyword evidence="2" id="KW-0812">Transmembrane</keyword>
<keyword evidence="2" id="KW-1133">Transmembrane helix</keyword>
<keyword evidence="2" id="KW-0472">Membrane</keyword>
<feature type="compositionally biased region" description="Polar residues" evidence="1">
    <location>
        <begin position="23"/>
        <end position="36"/>
    </location>
</feature>
<dbReference type="InterPro" id="IPR036739">
    <property type="entry name" value="SLC41_membr_dom_sf"/>
</dbReference>
<gene>
    <name evidence="3" type="ORF">IWQ62_005721</name>
</gene>
<dbReference type="AlphaFoldDB" id="A0A9W8APE1"/>
<dbReference type="OrthoDB" id="666972at2759"/>
<dbReference type="GO" id="GO:0005886">
    <property type="term" value="C:plasma membrane"/>
    <property type="evidence" value="ECO:0007669"/>
    <property type="project" value="TreeGrafter"/>
</dbReference>
<feature type="transmembrane region" description="Helical" evidence="2">
    <location>
        <begin position="192"/>
        <end position="213"/>
    </location>
</feature>
<organism evidence="3 4">
    <name type="scientific">Dispira parvispora</name>
    <dbReference type="NCBI Taxonomy" id="1520584"/>
    <lineage>
        <taxon>Eukaryota</taxon>
        <taxon>Fungi</taxon>
        <taxon>Fungi incertae sedis</taxon>
        <taxon>Zoopagomycota</taxon>
        <taxon>Kickxellomycotina</taxon>
        <taxon>Dimargaritomycetes</taxon>
        <taxon>Dimargaritales</taxon>
        <taxon>Dimargaritaceae</taxon>
        <taxon>Dispira</taxon>
    </lineage>
</organism>
<feature type="non-terminal residue" evidence="3">
    <location>
        <position position="214"/>
    </location>
</feature>
<dbReference type="GO" id="GO:0008324">
    <property type="term" value="F:monoatomic cation transmembrane transporter activity"/>
    <property type="evidence" value="ECO:0007669"/>
    <property type="project" value="InterPro"/>
</dbReference>
<evidence type="ECO:0000313" key="3">
    <source>
        <dbReference type="EMBL" id="KAJ1954596.1"/>
    </source>
</evidence>
<dbReference type="Proteomes" id="UP001150925">
    <property type="component" value="Unassembled WGS sequence"/>
</dbReference>
<name>A0A9W8APE1_9FUNG</name>
<dbReference type="EMBL" id="JANBPY010002534">
    <property type="protein sequence ID" value="KAJ1954596.1"/>
    <property type="molecule type" value="Genomic_DNA"/>
</dbReference>